<evidence type="ECO:0000256" key="5">
    <source>
        <dbReference type="SAM" id="SignalP"/>
    </source>
</evidence>
<comment type="similarity">
    <text evidence="1">Belongs to the bacterial solute-binding protein 7 family.</text>
</comment>
<dbReference type="InterPro" id="IPR018389">
    <property type="entry name" value="DctP_fam"/>
</dbReference>
<reference evidence="6 7" key="1">
    <citation type="submission" date="2019-07" db="EMBL/GenBank/DDBJ databases">
        <title>Whole genome shotgun sequence of Skermanella aerolata NBRC 106429.</title>
        <authorList>
            <person name="Hosoyama A."/>
            <person name="Uohara A."/>
            <person name="Ohji S."/>
            <person name="Ichikawa N."/>
        </authorList>
    </citation>
    <scope>NUCLEOTIDE SEQUENCE [LARGE SCALE GENOMIC DNA]</scope>
    <source>
        <strain evidence="6 7">NBRC 106429</strain>
    </source>
</reference>
<keyword evidence="4" id="KW-0175">Coiled coil</keyword>
<dbReference type="Proteomes" id="UP000321523">
    <property type="component" value="Unassembled WGS sequence"/>
</dbReference>
<sequence length="339" mass="36350">MLRRAGGLTTVAVIAGSVMFGGAAFAADIGKHTIKFASTGAKGAPIVLGMEKFAEIVAEKSGGNITVKSFPNGTLGGDVQTISALQGGTIEMTTMNAGLLAGVSKDFAVVDLPFLFDGPAEADAVMDGPVGKALAERLPEKGLVGLAYWELGFRQLTNSRHPVTKVDDIAGLKIRVVQSPIYIDLFNALGANAVPMPFPELYPALETGTVDGQENPAPSILTAKLHEVQKHLTLTNHTYNPQIVMIGKKFWDKLNADERKLIQDAANESRDYERKVSREQAEKAVAELKAEGLQITELSPAEVERFREKAKPVADKYAAQIDPALMKQVNDEIAKVRGK</sequence>
<keyword evidence="3 5" id="KW-0732">Signal</keyword>
<gene>
    <name evidence="6" type="ORF">SAE02_46930</name>
</gene>
<dbReference type="RefSeq" id="WP_044430515.1">
    <property type="nucleotide sequence ID" value="NZ_BJYZ01000022.1"/>
</dbReference>
<dbReference type="GO" id="GO:0055085">
    <property type="term" value="P:transmembrane transport"/>
    <property type="evidence" value="ECO:0007669"/>
    <property type="project" value="InterPro"/>
</dbReference>
<evidence type="ECO:0000313" key="6">
    <source>
        <dbReference type="EMBL" id="GEO40545.1"/>
    </source>
</evidence>
<feature type="chain" id="PRO_5022091947" evidence="5">
    <location>
        <begin position="27"/>
        <end position="339"/>
    </location>
</feature>
<evidence type="ECO:0000313" key="7">
    <source>
        <dbReference type="Proteomes" id="UP000321523"/>
    </source>
</evidence>
<dbReference type="PANTHER" id="PTHR33376:SF7">
    <property type="entry name" value="C4-DICARBOXYLATE-BINDING PROTEIN DCTB"/>
    <property type="match status" value="1"/>
</dbReference>
<dbReference type="NCBIfam" id="TIGR00787">
    <property type="entry name" value="dctP"/>
    <property type="match status" value="1"/>
</dbReference>
<dbReference type="EMBL" id="BJYZ01000022">
    <property type="protein sequence ID" value="GEO40545.1"/>
    <property type="molecule type" value="Genomic_DNA"/>
</dbReference>
<evidence type="ECO:0000256" key="4">
    <source>
        <dbReference type="SAM" id="Coils"/>
    </source>
</evidence>
<proteinExistence type="inferred from homology"/>
<evidence type="ECO:0000256" key="2">
    <source>
        <dbReference type="ARBA" id="ARBA00022448"/>
    </source>
</evidence>
<accession>A0A512DVQ1</accession>
<feature type="signal peptide" evidence="5">
    <location>
        <begin position="1"/>
        <end position="26"/>
    </location>
</feature>
<dbReference type="OrthoDB" id="7375081at2"/>
<evidence type="ECO:0000256" key="3">
    <source>
        <dbReference type="ARBA" id="ARBA00022729"/>
    </source>
</evidence>
<name>A0A512DVQ1_9PROT</name>
<keyword evidence="7" id="KW-1185">Reference proteome</keyword>
<comment type="caution">
    <text evidence="6">The sequence shown here is derived from an EMBL/GenBank/DDBJ whole genome shotgun (WGS) entry which is preliminary data.</text>
</comment>
<dbReference type="CDD" id="cd13679">
    <property type="entry name" value="PBP2_TRAP_YiaO_like"/>
    <property type="match status" value="1"/>
</dbReference>
<protein>
    <submittedName>
        <fullName evidence="6">ABC transporter substrate-binding protein</fullName>
    </submittedName>
</protein>
<dbReference type="SUPFAM" id="SSF53850">
    <property type="entry name" value="Periplasmic binding protein-like II"/>
    <property type="match status" value="1"/>
</dbReference>
<dbReference type="AlphaFoldDB" id="A0A512DVQ1"/>
<evidence type="ECO:0000256" key="1">
    <source>
        <dbReference type="ARBA" id="ARBA00009023"/>
    </source>
</evidence>
<organism evidence="6 7">
    <name type="scientific">Skermanella aerolata</name>
    <dbReference type="NCBI Taxonomy" id="393310"/>
    <lineage>
        <taxon>Bacteria</taxon>
        <taxon>Pseudomonadati</taxon>
        <taxon>Pseudomonadota</taxon>
        <taxon>Alphaproteobacteria</taxon>
        <taxon>Rhodospirillales</taxon>
        <taxon>Azospirillaceae</taxon>
        <taxon>Skermanella</taxon>
    </lineage>
</organism>
<dbReference type="PIRSF" id="PIRSF006470">
    <property type="entry name" value="DctB"/>
    <property type="match status" value="1"/>
</dbReference>
<dbReference type="Pfam" id="PF03480">
    <property type="entry name" value="DctP"/>
    <property type="match status" value="1"/>
</dbReference>
<dbReference type="PANTHER" id="PTHR33376">
    <property type="match status" value="1"/>
</dbReference>
<dbReference type="GO" id="GO:0030288">
    <property type="term" value="C:outer membrane-bounded periplasmic space"/>
    <property type="evidence" value="ECO:0007669"/>
    <property type="project" value="InterPro"/>
</dbReference>
<feature type="coiled-coil region" evidence="4">
    <location>
        <begin position="255"/>
        <end position="289"/>
    </location>
</feature>
<dbReference type="NCBIfam" id="NF037995">
    <property type="entry name" value="TRAP_S1"/>
    <property type="match status" value="1"/>
</dbReference>
<dbReference type="InterPro" id="IPR038404">
    <property type="entry name" value="TRAP_DctP_sf"/>
</dbReference>
<dbReference type="Gene3D" id="3.40.190.170">
    <property type="entry name" value="Bacterial extracellular solute-binding protein, family 7"/>
    <property type="match status" value="1"/>
</dbReference>
<dbReference type="InterPro" id="IPR004682">
    <property type="entry name" value="TRAP_DctP"/>
</dbReference>
<keyword evidence="2" id="KW-0813">Transport</keyword>